<protein>
    <recommendedName>
        <fullName evidence="3">RHS repeat-associated core domain-containing protein</fullName>
    </recommendedName>
</protein>
<evidence type="ECO:0000313" key="1">
    <source>
        <dbReference type="EMBL" id="PWG77854.1"/>
    </source>
</evidence>
<dbReference type="NCBIfam" id="TIGR03696">
    <property type="entry name" value="Rhs_assc_core"/>
    <property type="match status" value="1"/>
</dbReference>
<keyword evidence="2" id="KW-1185">Reference proteome</keyword>
<sequence length="159" mass="17174">NSYYPYGLVMPGGSLPTQPNRNLYNGGSEWQNDYGDLPDYYQTYYRNYDAALGRFLGVDPMAEASDAVSTYHYSGNNPVMYNDPLGDKKLEALPPHGGGNSGGGTIDVISMMLNSAFGGSWTPDGGFSYFGSETDALYEGAEYISATGSWGGFWGMART</sequence>
<organism evidence="1 2">
    <name type="scientific">Pararcticibacter amylolyticus</name>
    <dbReference type="NCBI Taxonomy" id="2173175"/>
    <lineage>
        <taxon>Bacteria</taxon>
        <taxon>Pseudomonadati</taxon>
        <taxon>Bacteroidota</taxon>
        <taxon>Sphingobacteriia</taxon>
        <taxon>Sphingobacteriales</taxon>
        <taxon>Sphingobacteriaceae</taxon>
        <taxon>Pararcticibacter</taxon>
    </lineage>
</organism>
<feature type="non-terminal residue" evidence="1">
    <location>
        <position position="159"/>
    </location>
</feature>
<dbReference type="EMBL" id="QEAS01000111">
    <property type="protein sequence ID" value="PWG77854.1"/>
    <property type="molecule type" value="Genomic_DNA"/>
</dbReference>
<dbReference type="AlphaFoldDB" id="A0A2U2P976"/>
<gene>
    <name evidence="1" type="ORF">DDR33_25315</name>
</gene>
<dbReference type="Gene3D" id="2.180.10.10">
    <property type="entry name" value="RHS repeat-associated core"/>
    <property type="match status" value="1"/>
</dbReference>
<dbReference type="RefSeq" id="WP_317047479.1">
    <property type="nucleotide sequence ID" value="NZ_QEAS01000111.1"/>
</dbReference>
<evidence type="ECO:0008006" key="3">
    <source>
        <dbReference type="Google" id="ProtNLM"/>
    </source>
</evidence>
<dbReference type="Proteomes" id="UP000245647">
    <property type="component" value="Unassembled WGS sequence"/>
</dbReference>
<dbReference type="InterPro" id="IPR022385">
    <property type="entry name" value="Rhs_assc_core"/>
</dbReference>
<reference evidence="1 2" key="1">
    <citation type="submission" date="2018-04" db="EMBL/GenBank/DDBJ databases">
        <title>Pedobacter chongqingensis sp. nov., isolated from a rottenly hemp rope.</title>
        <authorList>
            <person name="Cai Y."/>
        </authorList>
    </citation>
    <scope>NUCLEOTIDE SEQUENCE [LARGE SCALE GENOMIC DNA]</scope>
    <source>
        <strain evidence="1 2">FJ4-8</strain>
    </source>
</reference>
<feature type="non-terminal residue" evidence="1">
    <location>
        <position position="1"/>
    </location>
</feature>
<evidence type="ECO:0000313" key="2">
    <source>
        <dbReference type="Proteomes" id="UP000245647"/>
    </source>
</evidence>
<comment type="caution">
    <text evidence="1">The sequence shown here is derived from an EMBL/GenBank/DDBJ whole genome shotgun (WGS) entry which is preliminary data.</text>
</comment>
<accession>A0A2U2P976</accession>
<proteinExistence type="predicted"/>
<name>A0A2U2P976_9SPHI</name>